<feature type="compositionally biased region" description="Basic and acidic residues" evidence="1">
    <location>
        <begin position="102"/>
        <end position="118"/>
    </location>
</feature>
<comment type="caution">
    <text evidence="2">The sequence shown here is derived from an EMBL/GenBank/DDBJ whole genome shotgun (WGS) entry which is preliminary data.</text>
</comment>
<dbReference type="AlphaFoldDB" id="A0AAV7EKW5"/>
<gene>
    <name evidence="2" type="ORF">H6P81_009445</name>
</gene>
<keyword evidence="3" id="KW-1185">Reference proteome</keyword>
<proteinExistence type="predicted"/>
<evidence type="ECO:0000313" key="3">
    <source>
        <dbReference type="Proteomes" id="UP000825729"/>
    </source>
</evidence>
<dbReference type="EMBL" id="JAINDJ010000004">
    <property type="protein sequence ID" value="KAG9449480.1"/>
    <property type="molecule type" value="Genomic_DNA"/>
</dbReference>
<protein>
    <submittedName>
        <fullName evidence="2">Uncharacterized protein</fullName>
    </submittedName>
</protein>
<accession>A0AAV7EKW5</accession>
<organism evidence="2 3">
    <name type="scientific">Aristolochia fimbriata</name>
    <name type="common">White veined hardy Dutchman's pipe vine</name>
    <dbReference type="NCBI Taxonomy" id="158543"/>
    <lineage>
        <taxon>Eukaryota</taxon>
        <taxon>Viridiplantae</taxon>
        <taxon>Streptophyta</taxon>
        <taxon>Embryophyta</taxon>
        <taxon>Tracheophyta</taxon>
        <taxon>Spermatophyta</taxon>
        <taxon>Magnoliopsida</taxon>
        <taxon>Magnoliidae</taxon>
        <taxon>Piperales</taxon>
        <taxon>Aristolochiaceae</taxon>
        <taxon>Aristolochia</taxon>
    </lineage>
</organism>
<reference evidence="2 3" key="1">
    <citation type="submission" date="2021-07" db="EMBL/GenBank/DDBJ databases">
        <title>The Aristolochia fimbriata genome: insights into angiosperm evolution, floral development and chemical biosynthesis.</title>
        <authorList>
            <person name="Jiao Y."/>
        </authorList>
    </citation>
    <scope>NUCLEOTIDE SEQUENCE [LARGE SCALE GENOMIC DNA]</scope>
    <source>
        <strain evidence="2">IBCAS-2021</strain>
        <tissue evidence="2">Leaf</tissue>
    </source>
</reference>
<feature type="region of interest" description="Disordered" evidence="1">
    <location>
        <begin position="90"/>
        <end position="141"/>
    </location>
</feature>
<name>A0AAV7EKW5_ARIFI</name>
<feature type="region of interest" description="Disordered" evidence="1">
    <location>
        <begin position="1"/>
        <end position="29"/>
    </location>
</feature>
<evidence type="ECO:0000256" key="1">
    <source>
        <dbReference type="SAM" id="MobiDB-lite"/>
    </source>
</evidence>
<sequence length="308" mass="33804">MTRGQQDLLPRNGIQQSHVGAGGGTTIASNTKSPMIRIFTSAGEWRRAAWEEGEKPGNDQRLLRLPLPFFNSFLPLTLHPYLRRRSSSLGHGELQEVSSEAVEERPRERQRGSPERFVRVQGSEAEDVGEVGGGDQRAEEEDEALVGLVRDGGRSGHGLRRGRETIVWAGGLSQLATPAPTYNNDRAAHQRLIKWVPSKNFINSLFPSYGLLNLNAQHNEHVIHQRLQELKKSTGSLISRHSSSSSSSSFISSSTTSTAAVVVTNSELCLETKARSVAQELMGNPPGNIPSDIPSSERPLIDLKEFLQ</sequence>
<evidence type="ECO:0000313" key="2">
    <source>
        <dbReference type="EMBL" id="KAG9449480.1"/>
    </source>
</evidence>
<dbReference type="Proteomes" id="UP000825729">
    <property type="component" value="Unassembled WGS sequence"/>
</dbReference>